<keyword evidence="4 9" id="KW-0812">Transmembrane</keyword>
<evidence type="ECO:0000256" key="9">
    <source>
        <dbReference type="HAMAP-Rule" id="MF_00236"/>
    </source>
</evidence>
<evidence type="ECO:0000256" key="5">
    <source>
        <dbReference type="ARBA" id="ARBA00022927"/>
    </source>
</evidence>
<dbReference type="PANTHER" id="PTHR42982:SF1">
    <property type="entry name" value="SEC-INDEPENDENT PROTEIN TRANSLOCASE PROTEIN TATA"/>
    <property type="match status" value="1"/>
</dbReference>
<evidence type="ECO:0000256" key="8">
    <source>
        <dbReference type="ARBA" id="ARBA00023136"/>
    </source>
</evidence>
<dbReference type="Pfam" id="PF02416">
    <property type="entry name" value="TatA_B_E"/>
    <property type="match status" value="1"/>
</dbReference>
<dbReference type="PANTHER" id="PTHR42982">
    <property type="entry name" value="SEC-INDEPENDENT PROTEIN TRANSLOCASE PROTEIN TATA"/>
    <property type="match status" value="1"/>
</dbReference>
<dbReference type="AlphaFoldDB" id="A0A060HBA5"/>
<evidence type="ECO:0000256" key="1">
    <source>
        <dbReference type="ARBA" id="ARBA00004162"/>
    </source>
</evidence>
<evidence type="ECO:0000313" key="12">
    <source>
        <dbReference type="Proteomes" id="UP000027215"/>
    </source>
</evidence>
<dbReference type="EMBL" id="CP006696">
    <property type="protein sequence ID" value="AIC10656.1"/>
    <property type="molecule type" value="Genomic_DNA"/>
</dbReference>
<comment type="subunit">
    <text evidence="9">The Tat system comprises two distinct complexes: a TatABC complex, containing multiple copies of TatA, TatB and TatC subunits, and a separate TatA complex, containing only TatA subunits. Substrates initially bind to the TatABC complex, which probably triggers association of the separate TatA complex to form the active translocon.</text>
</comment>
<dbReference type="Proteomes" id="UP000027215">
    <property type="component" value="Chromosome"/>
</dbReference>
<keyword evidence="5 9" id="KW-0653">Protein transport</keyword>
<gene>
    <name evidence="9 11" type="primary">tatA</name>
    <name evidence="11" type="ORF">D934_12020</name>
</gene>
<sequence>MGSFSLLHWLVVLVIVLLVFGTKRLANGAKDIGSAIKEFKKSLHEDDKPTDQLGSTSQSTASGPQQDHGKH</sequence>
<proteinExistence type="inferred from homology"/>
<evidence type="ECO:0000256" key="6">
    <source>
        <dbReference type="ARBA" id="ARBA00022989"/>
    </source>
</evidence>
<comment type="similarity">
    <text evidence="9">Belongs to the TatA/E family.</text>
</comment>
<evidence type="ECO:0000256" key="7">
    <source>
        <dbReference type="ARBA" id="ARBA00023010"/>
    </source>
</evidence>
<evidence type="ECO:0000256" key="2">
    <source>
        <dbReference type="ARBA" id="ARBA00022448"/>
    </source>
</evidence>
<dbReference type="GO" id="GO:0008320">
    <property type="term" value="F:protein transmembrane transporter activity"/>
    <property type="evidence" value="ECO:0007669"/>
    <property type="project" value="UniProtKB-UniRule"/>
</dbReference>
<dbReference type="NCBIfam" id="TIGR01411">
    <property type="entry name" value="tatAE"/>
    <property type="match status" value="1"/>
</dbReference>
<keyword evidence="3 9" id="KW-1003">Cell membrane</keyword>
<dbReference type="HAMAP" id="MF_00236">
    <property type="entry name" value="TatA_E"/>
    <property type="match status" value="1"/>
</dbReference>
<dbReference type="InterPro" id="IPR006312">
    <property type="entry name" value="TatA/E"/>
</dbReference>
<dbReference type="InterPro" id="IPR003369">
    <property type="entry name" value="TatA/B/E"/>
</dbReference>
<reference evidence="11 12" key="1">
    <citation type="submission" date="2013-08" db="EMBL/GenBank/DDBJ databases">
        <authorList>
            <person name="Stouthamer R."/>
            <person name="Nunney L."/>
        </authorList>
    </citation>
    <scope>NUCLEOTIDE SEQUENCE [LARGE SCALE GENOMIC DNA]</scope>
    <source>
        <strain evidence="12">ann-1</strain>
    </source>
</reference>
<accession>A0A060HBA5</accession>
<evidence type="ECO:0000313" key="11">
    <source>
        <dbReference type="EMBL" id="AIC10656.1"/>
    </source>
</evidence>
<comment type="function">
    <text evidence="9">Part of the twin-arginine translocation (Tat) system that transports large folded proteins containing a characteristic twin-arginine motif in their signal peptide across membranes. TatA could form the protein-conducting channel of the Tat system.</text>
</comment>
<evidence type="ECO:0000256" key="10">
    <source>
        <dbReference type="SAM" id="MobiDB-lite"/>
    </source>
</evidence>
<keyword evidence="8 9" id="KW-0472">Membrane</keyword>
<dbReference type="NCBIfam" id="NF003393">
    <property type="entry name" value="PRK04561.1"/>
    <property type="match status" value="1"/>
</dbReference>
<dbReference type="GO" id="GO:0033281">
    <property type="term" value="C:TAT protein transport complex"/>
    <property type="evidence" value="ECO:0007669"/>
    <property type="project" value="UniProtKB-UniRule"/>
</dbReference>
<feature type="region of interest" description="Disordered" evidence="10">
    <location>
        <begin position="43"/>
        <end position="71"/>
    </location>
</feature>
<dbReference type="SMR" id="A0A060HBA5"/>
<evidence type="ECO:0000256" key="4">
    <source>
        <dbReference type="ARBA" id="ARBA00022692"/>
    </source>
</evidence>
<keyword evidence="6 9" id="KW-1133">Transmembrane helix</keyword>
<feature type="compositionally biased region" description="Polar residues" evidence="10">
    <location>
        <begin position="52"/>
        <end position="65"/>
    </location>
</feature>
<keyword evidence="2 9" id="KW-0813">Transport</keyword>
<name>A0A060HBA5_XYLFS</name>
<keyword evidence="7 9" id="KW-0811">Translocation</keyword>
<comment type="subcellular location">
    <subcellularLocation>
        <location evidence="1 9">Cell membrane</location>
        <topology evidence="1 9">Single-pass membrane protein</topology>
    </subcellularLocation>
</comment>
<dbReference type="KEGG" id="xfs:D934_12020"/>
<dbReference type="GO" id="GO:0043953">
    <property type="term" value="P:protein transport by the Tat complex"/>
    <property type="evidence" value="ECO:0007669"/>
    <property type="project" value="UniProtKB-UniRule"/>
</dbReference>
<dbReference type="HOGENOM" id="CLU_086034_5_3_6"/>
<dbReference type="GeneID" id="93905405"/>
<dbReference type="RefSeq" id="WP_004083544.1">
    <property type="nucleotide sequence ID" value="NZ_CP006696.1"/>
</dbReference>
<dbReference type="PATRIC" id="fig|155920.8.peg.2830"/>
<organism evidence="11 12">
    <name type="scientific">Xylella fastidiosa subsp. sandyi Ann-1</name>
    <dbReference type="NCBI Taxonomy" id="155920"/>
    <lineage>
        <taxon>Bacteria</taxon>
        <taxon>Pseudomonadati</taxon>
        <taxon>Pseudomonadota</taxon>
        <taxon>Gammaproteobacteria</taxon>
        <taxon>Lysobacterales</taxon>
        <taxon>Lysobacteraceae</taxon>
        <taxon>Xylella</taxon>
    </lineage>
</organism>
<dbReference type="Gene3D" id="1.20.5.3310">
    <property type="match status" value="1"/>
</dbReference>
<evidence type="ECO:0000256" key="3">
    <source>
        <dbReference type="ARBA" id="ARBA00022475"/>
    </source>
</evidence>
<protein>
    <recommendedName>
        <fullName evidence="9">Sec-independent protein translocase protein TatA</fullName>
    </recommendedName>
</protein>